<dbReference type="Pfam" id="PF14368">
    <property type="entry name" value="LTP_2"/>
    <property type="match status" value="1"/>
</dbReference>
<keyword evidence="4" id="KW-0325">Glycoprotein</keyword>
<gene>
    <name evidence="7" type="ORF">ACMD2_07059</name>
</gene>
<evidence type="ECO:0000256" key="3">
    <source>
        <dbReference type="ARBA" id="ARBA00023157"/>
    </source>
</evidence>
<name>A0A199VK44_ANACO</name>
<comment type="similarity">
    <text evidence="1">Belongs to the plant LTP family.</text>
</comment>
<dbReference type="SUPFAM" id="SSF47699">
    <property type="entry name" value="Bifunctional inhibitor/lipid-transfer protein/seed storage 2S albumin"/>
    <property type="match status" value="1"/>
</dbReference>
<evidence type="ECO:0000256" key="4">
    <source>
        <dbReference type="ARBA" id="ARBA00023180"/>
    </source>
</evidence>
<dbReference type="PANTHER" id="PTHR33044">
    <property type="entry name" value="BIFUNCTIONAL INHIBITOR/LIPID-TRANSFER PROTEIN/SEED STORAGE 2S ALBUMIN SUPERFAMILY PROTEIN-RELATED"/>
    <property type="match status" value="1"/>
</dbReference>
<keyword evidence="2 5" id="KW-0732">Signal</keyword>
<dbReference type="STRING" id="4615.A0A199VK44"/>
<comment type="caution">
    <text evidence="7">The sequence shown here is derived from an EMBL/GenBank/DDBJ whole genome shotgun (WGS) entry which is preliminary data.</text>
</comment>
<feature type="domain" description="Bifunctional inhibitor/plant lipid transfer protein/seed storage helical" evidence="6">
    <location>
        <begin position="49"/>
        <end position="131"/>
    </location>
</feature>
<dbReference type="InterPro" id="IPR043325">
    <property type="entry name" value="LTSS"/>
</dbReference>
<evidence type="ECO:0000313" key="7">
    <source>
        <dbReference type="EMBL" id="OAY77115.1"/>
    </source>
</evidence>
<feature type="signal peptide" evidence="5">
    <location>
        <begin position="1"/>
        <end position="24"/>
    </location>
</feature>
<evidence type="ECO:0000256" key="1">
    <source>
        <dbReference type="ARBA" id="ARBA00009748"/>
    </source>
</evidence>
<dbReference type="InterPro" id="IPR036312">
    <property type="entry name" value="Bifun_inhib/LTP/seed_sf"/>
</dbReference>
<reference evidence="7 8" key="1">
    <citation type="journal article" date="2016" name="DNA Res.">
        <title>The draft genome of MD-2 pineapple using hybrid error correction of long reads.</title>
        <authorList>
            <person name="Redwan R.M."/>
            <person name="Saidin A."/>
            <person name="Kumar S.V."/>
        </authorList>
    </citation>
    <scope>NUCLEOTIDE SEQUENCE [LARGE SCALE GENOMIC DNA]</scope>
    <source>
        <strain evidence="8">cv. MD2</strain>
        <tissue evidence="7">Leaf</tissue>
    </source>
</reference>
<dbReference type="InterPro" id="IPR016140">
    <property type="entry name" value="Bifunc_inhib/LTP/seed_store"/>
</dbReference>
<dbReference type="CDD" id="cd00010">
    <property type="entry name" value="AAI_LTSS"/>
    <property type="match status" value="1"/>
</dbReference>
<dbReference type="Gene3D" id="1.10.110.10">
    <property type="entry name" value="Plant lipid-transfer and hydrophobic proteins"/>
    <property type="match status" value="1"/>
</dbReference>
<protein>
    <submittedName>
        <fullName evidence="7">Xylogen-like protein 11</fullName>
    </submittedName>
</protein>
<sequence length="193" mass="18999">MSISKSPSISLLLGHLLLLPCTHAQEVPAVAAAAAAAAAAAPRASGLDCSEALLNLSACLTYVVQGSNLTRPKKGCCPALAGLINGEPICLCQLIAGYGGGSSGLGVQIDATRVLTLPTICRVDAPPTSLCAVLGVPVASVSPTSGGPEEAGSGPPAATPETTNGGAFSSCGAAVPPRLFILSLTAMFLTIYS</sequence>
<feature type="chain" id="PRO_5008285932" evidence="5">
    <location>
        <begin position="25"/>
        <end position="193"/>
    </location>
</feature>
<dbReference type="EMBL" id="LSRQ01001610">
    <property type="protein sequence ID" value="OAY77115.1"/>
    <property type="molecule type" value="Genomic_DNA"/>
</dbReference>
<evidence type="ECO:0000259" key="6">
    <source>
        <dbReference type="SMART" id="SM00499"/>
    </source>
</evidence>
<evidence type="ECO:0000256" key="2">
    <source>
        <dbReference type="ARBA" id="ARBA00022729"/>
    </source>
</evidence>
<proteinExistence type="inferred from homology"/>
<evidence type="ECO:0000256" key="5">
    <source>
        <dbReference type="SAM" id="SignalP"/>
    </source>
</evidence>
<keyword evidence="3" id="KW-1015">Disulfide bond</keyword>
<accession>A0A199VK44</accession>
<dbReference type="Proteomes" id="UP000092600">
    <property type="component" value="Unassembled WGS sequence"/>
</dbReference>
<dbReference type="SMART" id="SM00499">
    <property type="entry name" value="AAI"/>
    <property type="match status" value="1"/>
</dbReference>
<organism evidence="7 8">
    <name type="scientific">Ananas comosus</name>
    <name type="common">Pineapple</name>
    <name type="synonym">Ananas ananas</name>
    <dbReference type="NCBI Taxonomy" id="4615"/>
    <lineage>
        <taxon>Eukaryota</taxon>
        <taxon>Viridiplantae</taxon>
        <taxon>Streptophyta</taxon>
        <taxon>Embryophyta</taxon>
        <taxon>Tracheophyta</taxon>
        <taxon>Spermatophyta</taxon>
        <taxon>Magnoliopsida</taxon>
        <taxon>Liliopsida</taxon>
        <taxon>Poales</taxon>
        <taxon>Bromeliaceae</taxon>
        <taxon>Bromelioideae</taxon>
        <taxon>Ananas</taxon>
    </lineage>
</organism>
<evidence type="ECO:0000313" key="8">
    <source>
        <dbReference type="Proteomes" id="UP000092600"/>
    </source>
</evidence>
<dbReference type="AlphaFoldDB" id="A0A199VK44"/>